<protein>
    <recommendedName>
        <fullName evidence="4">AAA+ ATPase domain-containing protein</fullName>
    </recommendedName>
</protein>
<dbReference type="Pfam" id="PF00004">
    <property type="entry name" value="AAA"/>
    <property type="match status" value="2"/>
</dbReference>
<dbReference type="InterPro" id="IPR003593">
    <property type="entry name" value="AAA+_ATPase"/>
</dbReference>
<dbReference type="Gene3D" id="3.40.50.300">
    <property type="entry name" value="P-loop containing nucleotide triphosphate hydrolases"/>
    <property type="match status" value="1"/>
</dbReference>
<dbReference type="STRING" id="77586.A0A0D9W0A0"/>
<evidence type="ECO:0000256" key="2">
    <source>
        <dbReference type="RuleBase" id="RU003651"/>
    </source>
</evidence>
<dbReference type="PROSITE" id="PS00674">
    <property type="entry name" value="AAA"/>
    <property type="match status" value="1"/>
</dbReference>
<evidence type="ECO:0000256" key="1">
    <source>
        <dbReference type="ARBA" id="ARBA00007448"/>
    </source>
</evidence>
<dbReference type="eggNOG" id="KOG0743">
    <property type="taxonomic scope" value="Eukaryota"/>
</dbReference>
<keyword evidence="2" id="KW-0067">ATP-binding</keyword>
<dbReference type="InterPro" id="IPR003959">
    <property type="entry name" value="ATPase_AAA_core"/>
</dbReference>
<dbReference type="GO" id="GO:0005524">
    <property type="term" value="F:ATP binding"/>
    <property type="evidence" value="ECO:0007669"/>
    <property type="project" value="UniProtKB-KW"/>
</dbReference>
<sequence>MDPAKKKEIIDDLDMFKNGKEHHQRIGKVWKRGYLLYGPPGTGKSTMVAAMANYLGYDVYDMELTSVDTNTLLRKLLIQTTSKSIIVIEDVDCSSNLVTGRRKKKDNNNDNDDDDDKTPKKKSGGGGGGRGIGGGDSKVTLSGLLNFIDGLWSAFGEERLIVLTTNHVEDLDEALIRTGRMDKKIEMSYCDFETFKSMAKIHLDVDDHELFADVGELLTVAEMVPADVGEHLTAKNPRDNVDSCLARLVKALQDRVKAKKDAAEQQDEDNGVVV</sequence>
<dbReference type="HOGENOM" id="CLU_010189_5_0_1"/>
<evidence type="ECO:0000256" key="3">
    <source>
        <dbReference type="SAM" id="MobiDB-lite"/>
    </source>
</evidence>
<keyword evidence="6" id="KW-1185">Reference proteome</keyword>
<dbReference type="Proteomes" id="UP000032180">
    <property type="component" value="Chromosome 3"/>
</dbReference>
<dbReference type="Pfam" id="PF25568">
    <property type="entry name" value="AAA_lid_At3g28540"/>
    <property type="match status" value="1"/>
</dbReference>
<dbReference type="PANTHER" id="PTHR23070">
    <property type="entry name" value="BCS1 AAA-TYPE ATPASE"/>
    <property type="match status" value="1"/>
</dbReference>
<feature type="region of interest" description="Disordered" evidence="3">
    <location>
        <begin position="100"/>
        <end position="134"/>
    </location>
</feature>
<dbReference type="InterPro" id="IPR050747">
    <property type="entry name" value="Mitochondrial_chaperone_BCS1"/>
</dbReference>
<reference evidence="5 6" key="1">
    <citation type="submission" date="2012-08" db="EMBL/GenBank/DDBJ databases">
        <title>Oryza genome evolution.</title>
        <authorList>
            <person name="Wing R.A."/>
        </authorList>
    </citation>
    <scope>NUCLEOTIDE SEQUENCE</scope>
</reference>
<dbReference type="EnsemblPlants" id="LPERR03G31970.1">
    <property type="protein sequence ID" value="LPERR03G31970.1"/>
    <property type="gene ID" value="LPERR03G31970"/>
</dbReference>
<feature type="domain" description="AAA+ ATPase" evidence="4">
    <location>
        <begin position="30"/>
        <end position="191"/>
    </location>
</feature>
<dbReference type="SUPFAM" id="SSF52540">
    <property type="entry name" value="P-loop containing nucleoside triphosphate hydrolases"/>
    <property type="match status" value="1"/>
</dbReference>
<organism evidence="5 6">
    <name type="scientific">Leersia perrieri</name>
    <dbReference type="NCBI Taxonomy" id="77586"/>
    <lineage>
        <taxon>Eukaryota</taxon>
        <taxon>Viridiplantae</taxon>
        <taxon>Streptophyta</taxon>
        <taxon>Embryophyta</taxon>
        <taxon>Tracheophyta</taxon>
        <taxon>Spermatophyta</taxon>
        <taxon>Magnoliopsida</taxon>
        <taxon>Liliopsida</taxon>
        <taxon>Poales</taxon>
        <taxon>Poaceae</taxon>
        <taxon>BOP clade</taxon>
        <taxon>Oryzoideae</taxon>
        <taxon>Oryzeae</taxon>
        <taxon>Oryzinae</taxon>
        <taxon>Leersia</taxon>
    </lineage>
</organism>
<dbReference type="AlphaFoldDB" id="A0A0D9W0A0"/>
<evidence type="ECO:0000259" key="4">
    <source>
        <dbReference type="SMART" id="SM00382"/>
    </source>
</evidence>
<evidence type="ECO:0000313" key="5">
    <source>
        <dbReference type="EnsemblPlants" id="LPERR03G31970.1"/>
    </source>
</evidence>
<proteinExistence type="inferred from homology"/>
<evidence type="ECO:0000313" key="6">
    <source>
        <dbReference type="Proteomes" id="UP000032180"/>
    </source>
</evidence>
<dbReference type="Gramene" id="LPERR03G31970.1">
    <property type="protein sequence ID" value="LPERR03G31970.1"/>
    <property type="gene ID" value="LPERR03G31970"/>
</dbReference>
<reference evidence="5" key="3">
    <citation type="submission" date="2015-04" db="UniProtKB">
        <authorList>
            <consortium name="EnsemblPlants"/>
        </authorList>
    </citation>
    <scope>IDENTIFICATION</scope>
</reference>
<name>A0A0D9W0A0_9ORYZ</name>
<accession>A0A0D9W0A0</accession>
<dbReference type="GO" id="GO:0016887">
    <property type="term" value="F:ATP hydrolysis activity"/>
    <property type="evidence" value="ECO:0007669"/>
    <property type="project" value="InterPro"/>
</dbReference>
<dbReference type="InterPro" id="IPR058017">
    <property type="entry name" value="At3g28540-like_C"/>
</dbReference>
<reference evidence="6" key="2">
    <citation type="submission" date="2013-12" db="EMBL/GenBank/DDBJ databases">
        <authorList>
            <person name="Yu Y."/>
            <person name="Lee S."/>
            <person name="de Baynast K."/>
            <person name="Wissotski M."/>
            <person name="Liu L."/>
            <person name="Talag J."/>
            <person name="Goicoechea J."/>
            <person name="Angelova A."/>
            <person name="Jetty R."/>
            <person name="Kudrna D."/>
            <person name="Golser W."/>
            <person name="Rivera L."/>
            <person name="Zhang J."/>
            <person name="Wing R."/>
        </authorList>
    </citation>
    <scope>NUCLEOTIDE SEQUENCE</scope>
</reference>
<keyword evidence="2" id="KW-0547">Nucleotide-binding</keyword>
<dbReference type="InterPro" id="IPR003960">
    <property type="entry name" value="ATPase_AAA_CS"/>
</dbReference>
<feature type="compositionally biased region" description="Gly residues" evidence="3">
    <location>
        <begin position="124"/>
        <end position="134"/>
    </location>
</feature>
<dbReference type="InterPro" id="IPR027417">
    <property type="entry name" value="P-loop_NTPase"/>
</dbReference>
<comment type="similarity">
    <text evidence="1">Belongs to the AAA ATPase family. BCS1 subfamily.</text>
</comment>
<dbReference type="SMART" id="SM00382">
    <property type="entry name" value="AAA"/>
    <property type="match status" value="1"/>
</dbReference>